<evidence type="ECO:0000259" key="2">
    <source>
        <dbReference type="PROSITE" id="PS50943"/>
    </source>
</evidence>
<dbReference type="PROSITE" id="PS50943">
    <property type="entry name" value="HTH_CROC1"/>
    <property type="match status" value="1"/>
</dbReference>
<evidence type="ECO:0000256" key="1">
    <source>
        <dbReference type="ARBA" id="ARBA00023125"/>
    </source>
</evidence>
<evidence type="ECO:0000313" key="3">
    <source>
        <dbReference type="EMBL" id="GHE75049.1"/>
    </source>
</evidence>
<evidence type="ECO:0000313" key="4">
    <source>
        <dbReference type="Proteomes" id="UP000658258"/>
    </source>
</evidence>
<proteinExistence type="predicted"/>
<dbReference type="RefSeq" id="WP_229838762.1">
    <property type="nucleotide sequence ID" value="NZ_BNAG01000005.1"/>
</dbReference>
<accession>A0ABQ3IDA2</accession>
<dbReference type="PANTHER" id="PTHR46797:SF1">
    <property type="entry name" value="METHYLPHOSPHONATE SYNTHASE"/>
    <property type="match status" value="1"/>
</dbReference>
<dbReference type="SUPFAM" id="SSF47413">
    <property type="entry name" value="lambda repressor-like DNA-binding domains"/>
    <property type="match status" value="1"/>
</dbReference>
<feature type="domain" description="HTH cro/C1-type" evidence="2">
    <location>
        <begin position="8"/>
        <end position="62"/>
    </location>
</feature>
<dbReference type="EMBL" id="BNAG01000005">
    <property type="protein sequence ID" value="GHE75049.1"/>
    <property type="molecule type" value="Genomic_DNA"/>
</dbReference>
<name>A0ABQ3IDA2_9BACT</name>
<dbReference type="InterPro" id="IPR010982">
    <property type="entry name" value="Lambda_DNA-bd_dom_sf"/>
</dbReference>
<dbReference type="InterPro" id="IPR050807">
    <property type="entry name" value="TransReg_Diox_bact_type"/>
</dbReference>
<gene>
    <name evidence="3" type="ORF">GCM10011340_34870</name>
</gene>
<comment type="caution">
    <text evidence="3">The sequence shown here is derived from an EMBL/GenBank/DDBJ whole genome shotgun (WGS) entry which is preliminary data.</text>
</comment>
<dbReference type="Pfam" id="PF01381">
    <property type="entry name" value="HTH_3"/>
    <property type="match status" value="1"/>
</dbReference>
<dbReference type="Proteomes" id="UP000658258">
    <property type="component" value="Unassembled WGS sequence"/>
</dbReference>
<keyword evidence="1" id="KW-0238">DNA-binding</keyword>
<dbReference type="Gene3D" id="1.10.260.40">
    <property type="entry name" value="lambda repressor-like DNA-binding domains"/>
    <property type="match status" value="1"/>
</dbReference>
<dbReference type="SMART" id="SM00530">
    <property type="entry name" value="HTH_XRE"/>
    <property type="match status" value="1"/>
</dbReference>
<dbReference type="PANTHER" id="PTHR46797">
    <property type="entry name" value="HTH-TYPE TRANSCRIPTIONAL REGULATOR"/>
    <property type="match status" value="1"/>
</dbReference>
<dbReference type="CDD" id="cd00093">
    <property type="entry name" value="HTH_XRE"/>
    <property type="match status" value="1"/>
</dbReference>
<reference evidence="4" key="1">
    <citation type="journal article" date="2019" name="Int. J. Syst. Evol. Microbiol.">
        <title>The Global Catalogue of Microorganisms (GCM) 10K type strain sequencing project: providing services to taxonomists for standard genome sequencing and annotation.</title>
        <authorList>
            <consortium name="The Broad Institute Genomics Platform"/>
            <consortium name="The Broad Institute Genome Sequencing Center for Infectious Disease"/>
            <person name="Wu L."/>
            <person name="Ma J."/>
        </authorList>
    </citation>
    <scope>NUCLEOTIDE SEQUENCE [LARGE SCALE GENOMIC DNA]</scope>
    <source>
        <strain evidence="4">CGMCC 1.15111</strain>
    </source>
</reference>
<protein>
    <recommendedName>
        <fullName evidence="2">HTH cro/C1-type domain-containing protein</fullName>
    </recommendedName>
</protein>
<organism evidence="3 4">
    <name type="scientific">Roseivirga thermotolerans</name>
    <dbReference type="NCBI Taxonomy" id="1758176"/>
    <lineage>
        <taxon>Bacteria</taxon>
        <taxon>Pseudomonadati</taxon>
        <taxon>Bacteroidota</taxon>
        <taxon>Cytophagia</taxon>
        <taxon>Cytophagales</taxon>
        <taxon>Roseivirgaceae</taxon>
        <taxon>Roseivirga</taxon>
    </lineage>
</organism>
<sequence>MIDIGHRIKQLRTLKKLSQKEVALELEMNQGQYSRIESGKVEPTLSSLDKIATVFDISLSELLKDSGDINEEINLPLLEKVKMIDQLEEKERESLMNIIDMAISKKKLKDNLSGLLAQ</sequence>
<keyword evidence="4" id="KW-1185">Reference proteome</keyword>
<dbReference type="InterPro" id="IPR001387">
    <property type="entry name" value="Cro/C1-type_HTH"/>
</dbReference>